<reference evidence="2 3" key="1">
    <citation type="submission" date="2020-12" db="EMBL/GenBank/DDBJ databases">
        <title>Metabolic potential, ecology and presence of endohyphal bacteria is reflected in genomic diversity of Mucoromycotina.</title>
        <authorList>
            <person name="Muszewska A."/>
            <person name="Okrasinska A."/>
            <person name="Steczkiewicz K."/>
            <person name="Drgas O."/>
            <person name="Orlowska M."/>
            <person name="Perlinska-Lenart U."/>
            <person name="Aleksandrzak-Piekarczyk T."/>
            <person name="Szatraj K."/>
            <person name="Zielenkiewicz U."/>
            <person name="Pilsyk S."/>
            <person name="Malc E."/>
            <person name="Mieczkowski P."/>
            <person name="Kruszewska J.S."/>
            <person name="Biernat P."/>
            <person name="Pawlowska J."/>
        </authorList>
    </citation>
    <scope>NUCLEOTIDE SEQUENCE [LARGE SCALE GENOMIC DNA]</scope>
    <source>
        <strain evidence="2 3">CBS 142.35</strain>
    </source>
</reference>
<dbReference type="Proteomes" id="UP000646827">
    <property type="component" value="Unassembled WGS sequence"/>
</dbReference>
<evidence type="ECO:0000256" key="1">
    <source>
        <dbReference type="SAM" id="MobiDB-lite"/>
    </source>
</evidence>
<dbReference type="AlphaFoldDB" id="A0A8H7RZ75"/>
<name>A0A8H7RZ75_9FUNG</name>
<sequence length="109" mass="12463">MNPDQQQQPFPNYNNSFRGGRGGPNRGYGRGRGFRGGGRDRGRGNSGSYFRGRGGRGGFHHYQQQQPNFDQELKMDQPPDFSPEALERNYAQYYSPLFTKDPWSLQSLL</sequence>
<comment type="caution">
    <text evidence="2">The sequence shown here is derived from an EMBL/GenBank/DDBJ whole genome shotgun (WGS) entry which is preliminary data.</text>
</comment>
<feature type="region of interest" description="Disordered" evidence="1">
    <location>
        <begin position="1"/>
        <end position="86"/>
    </location>
</feature>
<keyword evidence="3" id="KW-1185">Reference proteome</keyword>
<organism evidence="2 3">
    <name type="scientific">Circinella minor</name>
    <dbReference type="NCBI Taxonomy" id="1195481"/>
    <lineage>
        <taxon>Eukaryota</taxon>
        <taxon>Fungi</taxon>
        <taxon>Fungi incertae sedis</taxon>
        <taxon>Mucoromycota</taxon>
        <taxon>Mucoromycotina</taxon>
        <taxon>Mucoromycetes</taxon>
        <taxon>Mucorales</taxon>
        <taxon>Lichtheimiaceae</taxon>
        <taxon>Circinella</taxon>
    </lineage>
</organism>
<accession>A0A8H7RZ75</accession>
<proteinExistence type="predicted"/>
<dbReference type="OrthoDB" id="10517931at2759"/>
<feature type="compositionally biased region" description="Gly residues" evidence="1">
    <location>
        <begin position="19"/>
        <end position="36"/>
    </location>
</feature>
<protein>
    <submittedName>
        <fullName evidence="2">Uncharacterized protein</fullName>
    </submittedName>
</protein>
<feature type="compositionally biased region" description="Polar residues" evidence="1">
    <location>
        <begin position="1"/>
        <end position="17"/>
    </location>
</feature>
<gene>
    <name evidence="2" type="ORF">INT45_002191</name>
</gene>
<evidence type="ECO:0000313" key="3">
    <source>
        <dbReference type="Proteomes" id="UP000646827"/>
    </source>
</evidence>
<evidence type="ECO:0000313" key="2">
    <source>
        <dbReference type="EMBL" id="KAG2219977.1"/>
    </source>
</evidence>
<dbReference type="EMBL" id="JAEPRB010000157">
    <property type="protein sequence ID" value="KAG2219977.1"/>
    <property type="molecule type" value="Genomic_DNA"/>
</dbReference>